<keyword evidence="6" id="KW-0812">Transmembrane</keyword>
<dbReference type="Gene3D" id="2.60.40.1220">
    <property type="match status" value="1"/>
</dbReference>
<sequence length="249" mass="25918">MKTTDTARTASLNPQALRITAAAGIAALGLCAAWAAPAWAHDTLISSTPEAGEVLEEAPAEIVLEFSGSGLTVGEGITNDIQVHDDDGEDWASDEPAEVSGSTMSTDLRDELPNGDYEVLYRVVYSDGHDEQQSFEFTVDAPVEAEEEGAGQADGVQQDEAAADSPGADETSPAPEVLSEDEAASEENPAIAEDSIPTWAPIAFAGGAFAIIVVVLILVRQKLKQSESWKDDPENPGPGGPGSGPDADR</sequence>
<evidence type="ECO:0000313" key="10">
    <source>
        <dbReference type="Proteomes" id="UP001260872"/>
    </source>
</evidence>
<feature type="compositionally biased region" description="Acidic residues" evidence="5">
    <location>
        <begin position="87"/>
        <end position="97"/>
    </location>
</feature>
<evidence type="ECO:0000256" key="5">
    <source>
        <dbReference type="SAM" id="MobiDB-lite"/>
    </source>
</evidence>
<keyword evidence="3 7" id="KW-0732">Signal</keyword>
<dbReference type="InterPro" id="IPR007348">
    <property type="entry name" value="CopC_dom"/>
</dbReference>
<name>A0ABU1FRW6_9MICC</name>
<protein>
    <submittedName>
        <fullName evidence="9">Copper resistance protein CopC</fullName>
    </submittedName>
</protein>
<dbReference type="InterPro" id="IPR014755">
    <property type="entry name" value="Cu-Rt/internalin_Ig-like"/>
</dbReference>
<dbReference type="PANTHER" id="PTHR34820:SF4">
    <property type="entry name" value="INNER MEMBRANE PROTEIN YEBZ"/>
    <property type="match status" value="1"/>
</dbReference>
<evidence type="ECO:0000256" key="6">
    <source>
        <dbReference type="SAM" id="Phobius"/>
    </source>
</evidence>
<dbReference type="EMBL" id="JAVKGT010000003">
    <property type="protein sequence ID" value="MDR5710898.1"/>
    <property type="molecule type" value="Genomic_DNA"/>
</dbReference>
<feature type="region of interest" description="Disordered" evidence="5">
    <location>
        <begin position="225"/>
        <end position="249"/>
    </location>
</feature>
<feature type="compositionally biased region" description="Low complexity" evidence="5">
    <location>
        <begin position="150"/>
        <end position="160"/>
    </location>
</feature>
<evidence type="ECO:0000256" key="4">
    <source>
        <dbReference type="ARBA" id="ARBA00023008"/>
    </source>
</evidence>
<keyword evidence="4" id="KW-0186">Copper</keyword>
<evidence type="ECO:0000256" key="3">
    <source>
        <dbReference type="ARBA" id="ARBA00022729"/>
    </source>
</evidence>
<feature type="domain" description="CopC" evidence="8">
    <location>
        <begin position="41"/>
        <end position="139"/>
    </location>
</feature>
<comment type="caution">
    <text evidence="9">The sequence shown here is derived from an EMBL/GenBank/DDBJ whole genome shotgun (WGS) entry which is preliminary data.</text>
</comment>
<dbReference type="InterPro" id="IPR014756">
    <property type="entry name" value="Ig_E-set"/>
</dbReference>
<organism evidence="9 10">
    <name type="scientific">Nesterenkonia flava</name>
    <dbReference type="NCBI Taxonomy" id="469799"/>
    <lineage>
        <taxon>Bacteria</taxon>
        <taxon>Bacillati</taxon>
        <taxon>Actinomycetota</taxon>
        <taxon>Actinomycetes</taxon>
        <taxon>Micrococcales</taxon>
        <taxon>Micrococcaceae</taxon>
        <taxon>Nesterenkonia</taxon>
    </lineage>
</organism>
<keyword evidence="2" id="KW-0479">Metal-binding</keyword>
<evidence type="ECO:0000313" key="9">
    <source>
        <dbReference type="EMBL" id="MDR5710898.1"/>
    </source>
</evidence>
<feature type="region of interest" description="Disordered" evidence="5">
    <location>
        <begin position="87"/>
        <end position="111"/>
    </location>
</feature>
<feature type="chain" id="PRO_5045687500" evidence="7">
    <location>
        <begin position="41"/>
        <end position="249"/>
    </location>
</feature>
<evidence type="ECO:0000259" key="8">
    <source>
        <dbReference type="Pfam" id="PF04234"/>
    </source>
</evidence>
<evidence type="ECO:0000256" key="1">
    <source>
        <dbReference type="ARBA" id="ARBA00004196"/>
    </source>
</evidence>
<keyword evidence="6" id="KW-0472">Membrane</keyword>
<dbReference type="PANTHER" id="PTHR34820">
    <property type="entry name" value="INNER MEMBRANE PROTEIN YEBZ"/>
    <property type="match status" value="1"/>
</dbReference>
<evidence type="ECO:0000256" key="7">
    <source>
        <dbReference type="SAM" id="SignalP"/>
    </source>
</evidence>
<keyword evidence="6" id="KW-1133">Transmembrane helix</keyword>
<feature type="transmembrane region" description="Helical" evidence="6">
    <location>
        <begin position="199"/>
        <end position="219"/>
    </location>
</feature>
<dbReference type="Proteomes" id="UP001260872">
    <property type="component" value="Unassembled WGS sequence"/>
</dbReference>
<keyword evidence="10" id="KW-1185">Reference proteome</keyword>
<comment type="subcellular location">
    <subcellularLocation>
        <location evidence="1">Cell envelope</location>
    </subcellularLocation>
</comment>
<gene>
    <name evidence="9" type="ORF">RH857_01915</name>
</gene>
<dbReference type="InterPro" id="IPR032694">
    <property type="entry name" value="CopC/D"/>
</dbReference>
<dbReference type="SUPFAM" id="SSF81296">
    <property type="entry name" value="E set domains"/>
    <property type="match status" value="1"/>
</dbReference>
<dbReference type="Pfam" id="PF04234">
    <property type="entry name" value="CopC"/>
    <property type="match status" value="1"/>
</dbReference>
<feature type="signal peptide" evidence="7">
    <location>
        <begin position="1"/>
        <end position="40"/>
    </location>
</feature>
<proteinExistence type="predicted"/>
<reference evidence="10" key="1">
    <citation type="submission" date="2023-07" db="EMBL/GenBank/DDBJ databases">
        <title>Description of three actinobacteria isolated from air of manufacturing shop in a pharmaceutical factory.</title>
        <authorList>
            <person name="Zhang D.-F."/>
        </authorList>
    </citation>
    <scope>NUCLEOTIDE SEQUENCE [LARGE SCALE GENOMIC DNA]</scope>
    <source>
        <strain evidence="10">CCTCC AB 207010</strain>
    </source>
</reference>
<accession>A0ABU1FRW6</accession>
<dbReference type="RefSeq" id="WP_310536283.1">
    <property type="nucleotide sequence ID" value="NZ_BAAAOC010000018.1"/>
</dbReference>
<evidence type="ECO:0000256" key="2">
    <source>
        <dbReference type="ARBA" id="ARBA00022723"/>
    </source>
</evidence>
<feature type="region of interest" description="Disordered" evidence="5">
    <location>
        <begin position="146"/>
        <end position="189"/>
    </location>
</feature>